<evidence type="ECO:0000256" key="5">
    <source>
        <dbReference type="ARBA" id="ARBA00022989"/>
    </source>
</evidence>
<proteinExistence type="inferred from homology"/>
<feature type="transmembrane region" description="Helical" evidence="7">
    <location>
        <begin position="29"/>
        <end position="49"/>
    </location>
</feature>
<gene>
    <name evidence="8" type="ORF">AKJ09_02652</name>
</gene>
<evidence type="ECO:0000256" key="4">
    <source>
        <dbReference type="ARBA" id="ARBA00022692"/>
    </source>
</evidence>
<dbReference type="KEGG" id="llu:AKJ09_02652"/>
<evidence type="ECO:0000256" key="3">
    <source>
        <dbReference type="ARBA" id="ARBA00022475"/>
    </source>
</evidence>
<evidence type="ECO:0000256" key="2">
    <source>
        <dbReference type="ARBA" id="ARBA00006679"/>
    </source>
</evidence>
<dbReference type="EMBL" id="CP012333">
    <property type="protein sequence ID" value="AKU95988.1"/>
    <property type="molecule type" value="Genomic_DNA"/>
</dbReference>
<dbReference type="Proteomes" id="UP000064967">
    <property type="component" value="Chromosome"/>
</dbReference>
<dbReference type="InterPro" id="IPR032808">
    <property type="entry name" value="DoxX"/>
</dbReference>
<evidence type="ECO:0000256" key="6">
    <source>
        <dbReference type="ARBA" id="ARBA00023136"/>
    </source>
</evidence>
<evidence type="ECO:0000256" key="7">
    <source>
        <dbReference type="SAM" id="Phobius"/>
    </source>
</evidence>
<dbReference type="AlphaFoldDB" id="A0A0K1PR30"/>
<dbReference type="Pfam" id="PF07681">
    <property type="entry name" value="DoxX"/>
    <property type="match status" value="1"/>
</dbReference>
<protein>
    <recommendedName>
        <fullName evidence="10">DoxX family protein</fullName>
    </recommendedName>
</protein>
<evidence type="ECO:0000313" key="8">
    <source>
        <dbReference type="EMBL" id="AKU95988.1"/>
    </source>
</evidence>
<feature type="transmembrane region" description="Helical" evidence="7">
    <location>
        <begin position="96"/>
        <end position="115"/>
    </location>
</feature>
<dbReference type="STRING" id="1391654.AKJ09_02652"/>
<accession>A0A0K1PR30</accession>
<sequence>MSLSPVERVRRIAAFFVRPSIGQPMRATLLVRLAVGSVFLSSGIIKFLFENQGPGRFAKIGLPAPEQLAYFVGGVEIVAGIMLILGLAVRLAALPLIVDMAVAIATTKLPLLFGAGPEPISAMPKTGFWAFAYQARLDVTMLVSCMFLVAAGAGLWSLDALLSRRRWEGRLMRDPRLAGDLSAT</sequence>
<feature type="transmembrane region" description="Helical" evidence="7">
    <location>
        <begin position="69"/>
        <end position="89"/>
    </location>
</feature>
<keyword evidence="4 7" id="KW-0812">Transmembrane</keyword>
<comment type="similarity">
    <text evidence="2">Belongs to the DoxX family.</text>
</comment>
<comment type="subcellular location">
    <subcellularLocation>
        <location evidence="1">Cell membrane</location>
        <topology evidence="1">Multi-pass membrane protein</topology>
    </subcellularLocation>
</comment>
<reference evidence="8 9" key="1">
    <citation type="submission" date="2015-08" db="EMBL/GenBank/DDBJ databases">
        <authorList>
            <person name="Babu N.S."/>
            <person name="Beckwith C.J."/>
            <person name="Beseler K.G."/>
            <person name="Brison A."/>
            <person name="Carone J.V."/>
            <person name="Caskin T.P."/>
            <person name="Diamond M."/>
            <person name="Durham M.E."/>
            <person name="Foxe J.M."/>
            <person name="Go M."/>
            <person name="Henderson B.A."/>
            <person name="Jones I.B."/>
            <person name="McGettigan J.A."/>
            <person name="Micheletti S.J."/>
            <person name="Nasrallah M.E."/>
            <person name="Ortiz D."/>
            <person name="Piller C.R."/>
            <person name="Privatt S.R."/>
            <person name="Schneider S.L."/>
            <person name="Sharp S."/>
            <person name="Smith T.C."/>
            <person name="Stanton J.D."/>
            <person name="Ullery H.E."/>
            <person name="Wilson R.J."/>
            <person name="Serrano M.G."/>
            <person name="Buck G."/>
            <person name="Lee V."/>
            <person name="Wang Y."/>
            <person name="Carvalho R."/>
            <person name="Voegtly L."/>
            <person name="Shi R."/>
            <person name="Duckworth R."/>
            <person name="Johnson A."/>
            <person name="Loviza R."/>
            <person name="Walstead R."/>
            <person name="Shah Z."/>
            <person name="Kiflezghi M."/>
            <person name="Wade K."/>
            <person name="Ball S.L."/>
            <person name="Bradley K.W."/>
            <person name="Asai D.J."/>
            <person name="Bowman C.A."/>
            <person name="Russell D.A."/>
            <person name="Pope W.H."/>
            <person name="Jacobs-Sera D."/>
            <person name="Hendrix R.W."/>
            <person name="Hatfull G.F."/>
        </authorList>
    </citation>
    <scope>NUCLEOTIDE SEQUENCE [LARGE SCALE GENOMIC DNA]</scope>
    <source>
        <strain evidence="8 9">DSM 27648</strain>
    </source>
</reference>
<dbReference type="PANTHER" id="PTHR33452:SF1">
    <property type="entry name" value="INNER MEMBRANE PROTEIN YPHA-RELATED"/>
    <property type="match status" value="1"/>
</dbReference>
<organism evidence="8 9">
    <name type="scientific">Labilithrix luteola</name>
    <dbReference type="NCBI Taxonomy" id="1391654"/>
    <lineage>
        <taxon>Bacteria</taxon>
        <taxon>Pseudomonadati</taxon>
        <taxon>Myxococcota</taxon>
        <taxon>Polyangia</taxon>
        <taxon>Polyangiales</taxon>
        <taxon>Labilitrichaceae</taxon>
        <taxon>Labilithrix</taxon>
    </lineage>
</organism>
<evidence type="ECO:0000256" key="1">
    <source>
        <dbReference type="ARBA" id="ARBA00004651"/>
    </source>
</evidence>
<evidence type="ECO:0000313" key="9">
    <source>
        <dbReference type="Proteomes" id="UP000064967"/>
    </source>
</evidence>
<keyword evidence="6 7" id="KW-0472">Membrane</keyword>
<name>A0A0K1PR30_9BACT</name>
<keyword evidence="3" id="KW-1003">Cell membrane</keyword>
<keyword evidence="5 7" id="KW-1133">Transmembrane helix</keyword>
<dbReference type="GO" id="GO:0005886">
    <property type="term" value="C:plasma membrane"/>
    <property type="evidence" value="ECO:0007669"/>
    <property type="project" value="UniProtKB-SubCell"/>
</dbReference>
<keyword evidence="9" id="KW-1185">Reference proteome</keyword>
<evidence type="ECO:0008006" key="10">
    <source>
        <dbReference type="Google" id="ProtNLM"/>
    </source>
</evidence>
<dbReference type="InterPro" id="IPR051907">
    <property type="entry name" value="DoxX-like_oxidoreductase"/>
</dbReference>
<feature type="transmembrane region" description="Helical" evidence="7">
    <location>
        <begin position="139"/>
        <end position="162"/>
    </location>
</feature>
<dbReference type="PANTHER" id="PTHR33452">
    <property type="entry name" value="OXIDOREDUCTASE CATD-RELATED"/>
    <property type="match status" value="1"/>
</dbReference>